<sequence>MSGPHIRRDPLIGSALARSLIDLIPPGTTGVPLRLVFSEGPACRVRLSTFDHEFCFTGD</sequence>
<dbReference type="KEGG" id="ttf:THTE_1534"/>
<evidence type="ECO:0000313" key="2">
    <source>
        <dbReference type="Proteomes" id="UP000215086"/>
    </source>
</evidence>
<dbReference type="EMBL" id="CP018477">
    <property type="protein sequence ID" value="ASV74136.1"/>
    <property type="molecule type" value="Genomic_DNA"/>
</dbReference>
<organism evidence="1 2">
    <name type="scientific">Thermogutta terrifontis</name>
    <dbReference type="NCBI Taxonomy" id="1331910"/>
    <lineage>
        <taxon>Bacteria</taxon>
        <taxon>Pseudomonadati</taxon>
        <taxon>Planctomycetota</taxon>
        <taxon>Planctomycetia</taxon>
        <taxon>Pirellulales</taxon>
        <taxon>Thermoguttaceae</taxon>
        <taxon>Thermogutta</taxon>
    </lineage>
</organism>
<keyword evidence="2" id="KW-1185">Reference proteome</keyword>
<proteinExistence type="predicted"/>
<name>A0A286RDU4_9BACT</name>
<dbReference type="Proteomes" id="UP000215086">
    <property type="component" value="Chromosome"/>
</dbReference>
<accession>A0A286RDU4</accession>
<dbReference type="AlphaFoldDB" id="A0A286RDU4"/>
<reference evidence="1 2" key="1">
    <citation type="journal article" name="Front. Microbiol.">
        <title>Sugar Metabolism of the First Thermophilic Planctomycete Thermogutta terrifontis: Comparative Genomic and Transcriptomic Approaches.</title>
        <authorList>
            <person name="Elcheninov A.G."/>
            <person name="Menzel P."/>
            <person name="Gudbergsdottir S.R."/>
            <person name="Slesarev A.I."/>
            <person name="Kadnikov V.V."/>
            <person name="Krogh A."/>
            <person name="Bonch-Osmolovskaya E.A."/>
            <person name="Peng X."/>
            <person name="Kublanov I.V."/>
        </authorList>
    </citation>
    <scope>NUCLEOTIDE SEQUENCE [LARGE SCALE GENOMIC DNA]</scope>
    <source>
        <strain evidence="1 2">R1</strain>
    </source>
</reference>
<protein>
    <submittedName>
        <fullName evidence="1">Uncharacterized protein</fullName>
    </submittedName>
</protein>
<evidence type="ECO:0000313" key="1">
    <source>
        <dbReference type="EMBL" id="ASV74136.1"/>
    </source>
</evidence>
<gene>
    <name evidence="1" type="ORF">THTE_1534</name>
</gene>